<dbReference type="InterPro" id="IPR052887">
    <property type="entry name" value="FLYWCH-type_ZF"/>
</dbReference>
<dbReference type="GO" id="GO:0003700">
    <property type="term" value="F:DNA-binding transcription factor activity"/>
    <property type="evidence" value="ECO:0007669"/>
    <property type="project" value="TreeGrafter"/>
</dbReference>
<keyword evidence="2" id="KW-0863">Zinc-finger</keyword>
<evidence type="ECO:0000259" key="5">
    <source>
        <dbReference type="Pfam" id="PF04500"/>
    </source>
</evidence>
<dbReference type="Gene3D" id="2.20.25.240">
    <property type="match status" value="1"/>
</dbReference>
<evidence type="ECO:0000256" key="2">
    <source>
        <dbReference type="ARBA" id="ARBA00022771"/>
    </source>
</evidence>
<dbReference type="InterPro" id="IPR007588">
    <property type="entry name" value="Znf_FLYWCH"/>
</dbReference>
<dbReference type="Pfam" id="PF04500">
    <property type="entry name" value="FLYWCH"/>
    <property type="match status" value="1"/>
</dbReference>
<sequence>MVLETSTTSTFLSTNSHLENMLQSQFIDAASTSAGSSSTPSPNHTEDDSDNQQQQIIENVKAGEEGQQQLQPQMPLDLMSLVMGGNVGGDLDFSKILQALNPQSTSSMLSSLFSNNSPSLKPEKPEKVYKPRATRMKVYADGFFMTFDKESSCGLKNFWRCERKNECPARMHTKVNELTILKRIHPHNHPMPSAAELAFYNLNLDEVVADQVLPVNAISRSMFKCRRLSRMLHESPQDQSLVIPNIPSPGNSISAENQAIIAQLNSRPIKRELSEDSDERASSPKRQKISEIEQFVMNTPNFMEIFEISKKLFGFMNQSLLNKKLLVYVANGDEDVYQPIELETKTERCLVKHLETLTSETCSKHVHLVVSSSINVVIHDSLISSWTPGKYFKLRTGNSWKLEPVNI</sequence>
<feature type="domain" description="FLYWCH-type" evidence="5">
    <location>
        <begin position="129"/>
        <end position="189"/>
    </location>
</feature>
<dbReference type="GO" id="GO:0002119">
    <property type="term" value="P:nematode larval development"/>
    <property type="evidence" value="ECO:0007669"/>
    <property type="project" value="UniProtKB-ARBA"/>
</dbReference>
<evidence type="ECO:0000313" key="7">
    <source>
        <dbReference type="Proteomes" id="UP001152747"/>
    </source>
</evidence>
<dbReference type="PANTHER" id="PTHR37975">
    <property type="entry name" value="FLYWCH ZINC FINGER TRANSCRIPTION FACTOR HOMOLOG"/>
    <property type="match status" value="1"/>
</dbReference>
<reference evidence="6" key="1">
    <citation type="submission" date="2022-11" db="EMBL/GenBank/DDBJ databases">
        <authorList>
            <person name="Kikuchi T."/>
        </authorList>
    </citation>
    <scope>NUCLEOTIDE SEQUENCE</scope>
    <source>
        <strain evidence="6">PS1010</strain>
    </source>
</reference>
<name>A0A9P1IIT0_9PELO</name>
<evidence type="ECO:0000256" key="3">
    <source>
        <dbReference type="ARBA" id="ARBA00022833"/>
    </source>
</evidence>
<dbReference type="EMBL" id="CANHGI010000003">
    <property type="protein sequence ID" value="CAI5445380.1"/>
    <property type="molecule type" value="Genomic_DNA"/>
</dbReference>
<dbReference type="GO" id="GO:0008270">
    <property type="term" value="F:zinc ion binding"/>
    <property type="evidence" value="ECO:0007669"/>
    <property type="project" value="UniProtKB-KW"/>
</dbReference>
<keyword evidence="7" id="KW-1185">Reference proteome</keyword>
<keyword evidence="3" id="KW-0862">Zinc</keyword>
<feature type="compositionally biased region" description="Low complexity" evidence="4">
    <location>
        <begin position="30"/>
        <end position="42"/>
    </location>
</feature>
<dbReference type="GO" id="GO:0005634">
    <property type="term" value="C:nucleus"/>
    <property type="evidence" value="ECO:0007669"/>
    <property type="project" value="TreeGrafter"/>
</dbReference>
<dbReference type="PANTHER" id="PTHR37975:SF4">
    <property type="entry name" value="FLYWCH TRANSCRIPTION FACTOR 2"/>
    <property type="match status" value="1"/>
</dbReference>
<dbReference type="OrthoDB" id="5806173at2759"/>
<keyword evidence="1" id="KW-0479">Metal-binding</keyword>
<dbReference type="GO" id="GO:0043565">
    <property type="term" value="F:sequence-specific DNA binding"/>
    <property type="evidence" value="ECO:0007669"/>
    <property type="project" value="UniProtKB-ARBA"/>
</dbReference>
<evidence type="ECO:0000313" key="6">
    <source>
        <dbReference type="EMBL" id="CAI5445380.1"/>
    </source>
</evidence>
<dbReference type="FunFam" id="2.20.25.240:FF:000002">
    <property type="entry name" value="FLYWCH zinc finger transcription factor homolog"/>
    <property type="match status" value="1"/>
</dbReference>
<evidence type="ECO:0000256" key="1">
    <source>
        <dbReference type="ARBA" id="ARBA00022723"/>
    </source>
</evidence>
<feature type="region of interest" description="Disordered" evidence="4">
    <location>
        <begin position="30"/>
        <end position="52"/>
    </location>
</feature>
<comment type="caution">
    <text evidence="6">The sequence shown here is derived from an EMBL/GenBank/DDBJ whole genome shotgun (WGS) entry which is preliminary data.</text>
</comment>
<protein>
    <recommendedName>
        <fullName evidence="5">FLYWCH-type domain-containing protein</fullName>
    </recommendedName>
</protein>
<organism evidence="6 7">
    <name type="scientific">Caenorhabditis angaria</name>
    <dbReference type="NCBI Taxonomy" id="860376"/>
    <lineage>
        <taxon>Eukaryota</taxon>
        <taxon>Metazoa</taxon>
        <taxon>Ecdysozoa</taxon>
        <taxon>Nematoda</taxon>
        <taxon>Chromadorea</taxon>
        <taxon>Rhabditida</taxon>
        <taxon>Rhabditina</taxon>
        <taxon>Rhabditomorpha</taxon>
        <taxon>Rhabditoidea</taxon>
        <taxon>Rhabditidae</taxon>
        <taxon>Peloderinae</taxon>
        <taxon>Caenorhabditis</taxon>
    </lineage>
</organism>
<evidence type="ECO:0000256" key="4">
    <source>
        <dbReference type="SAM" id="MobiDB-lite"/>
    </source>
</evidence>
<dbReference type="AlphaFoldDB" id="A0A9P1IIT0"/>
<gene>
    <name evidence="6" type="ORF">CAMP_LOCUS8017</name>
</gene>
<dbReference type="GO" id="GO:0045892">
    <property type="term" value="P:negative regulation of DNA-templated transcription"/>
    <property type="evidence" value="ECO:0007669"/>
    <property type="project" value="TreeGrafter"/>
</dbReference>
<accession>A0A9P1IIT0</accession>
<dbReference type="Proteomes" id="UP001152747">
    <property type="component" value="Unassembled WGS sequence"/>
</dbReference>
<proteinExistence type="predicted"/>